<reference evidence="3" key="1">
    <citation type="submission" date="2017-09" db="EMBL/GenBank/DDBJ databases">
        <title>Depth-based differentiation of microbial function through sediment-hosted aquifers and enrichment of novel symbionts in the deep terrestrial subsurface.</title>
        <authorList>
            <person name="Probst A.J."/>
            <person name="Ladd B."/>
            <person name="Jarett J.K."/>
            <person name="Geller-Mcgrath D.E."/>
            <person name="Sieber C.M.K."/>
            <person name="Emerson J.B."/>
            <person name="Anantharaman K."/>
            <person name="Thomas B.C."/>
            <person name="Malmstrom R."/>
            <person name="Stieglmeier M."/>
            <person name="Klingl A."/>
            <person name="Woyke T."/>
            <person name="Ryan C.M."/>
            <person name="Banfield J.F."/>
        </authorList>
    </citation>
    <scope>NUCLEOTIDE SEQUENCE [LARGE SCALE GENOMIC DNA]</scope>
</reference>
<gene>
    <name evidence="2" type="ORF">COX94_01910</name>
</gene>
<dbReference type="Proteomes" id="UP000229132">
    <property type="component" value="Unassembled WGS sequence"/>
</dbReference>
<dbReference type="InterPro" id="IPR028098">
    <property type="entry name" value="Glyco_trans_4-like_N"/>
</dbReference>
<proteinExistence type="predicted"/>
<dbReference type="EMBL" id="PFOX01000035">
    <property type="protein sequence ID" value="PIZ85808.1"/>
    <property type="molecule type" value="Genomic_DNA"/>
</dbReference>
<feature type="non-terminal residue" evidence="2">
    <location>
        <position position="1"/>
    </location>
</feature>
<feature type="non-terminal residue" evidence="2">
    <location>
        <position position="174"/>
    </location>
</feature>
<comment type="caution">
    <text evidence="2">The sequence shown here is derived from an EMBL/GenBank/DDBJ whole genome shotgun (WGS) entry which is preliminary data.</text>
</comment>
<protein>
    <recommendedName>
        <fullName evidence="1">Glycosyltransferase subfamily 4-like N-terminal domain-containing protein</fullName>
    </recommendedName>
</protein>
<sequence>YNAKIVALKREGQKDHETYKGIEIIRFSNSLKILLYLRRHKKNSLVHAQGKILPLFVGFFSSRSVFTTHATMGVNDSKYFSNSIFRAIYKILLSQFKKVIAISPYEIELLKKYRFRPNYQYIPTAIDYSYFRRPFGGREIREKYKIPKTAKVIIFLGNKHKGDKTNVETLFKAF</sequence>
<dbReference type="SUPFAM" id="SSF53756">
    <property type="entry name" value="UDP-Glycosyltransferase/glycogen phosphorylase"/>
    <property type="match status" value="1"/>
</dbReference>
<feature type="domain" description="Glycosyltransferase subfamily 4-like N-terminal" evidence="1">
    <location>
        <begin position="26"/>
        <end position="128"/>
    </location>
</feature>
<dbReference type="AlphaFoldDB" id="A0A2J0MNX8"/>
<organism evidence="2 3">
    <name type="scientific">Candidatus Nomurabacteria bacterium CG_4_10_14_0_2_um_filter_33_9</name>
    <dbReference type="NCBI Taxonomy" id="1974728"/>
    <lineage>
        <taxon>Bacteria</taxon>
        <taxon>Candidatus Nomuraibacteriota</taxon>
    </lineage>
</organism>
<accession>A0A2J0MNX8</accession>
<dbReference type="Pfam" id="PF13439">
    <property type="entry name" value="Glyco_transf_4"/>
    <property type="match status" value="1"/>
</dbReference>
<evidence type="ECO:0000313" key="3">
    <source>
        <dbReference type="Proteomes" id="UP000229132"/>
    </source>
</evidence>
<evidence type="ECO:0000259" key="1">
    <source>
        <dbReference type="Pfam" id="PF13439"/>
    </source>
</evidence>
<name>A0A2J0MNX8_9BACT</name>
<evidence type="ECO:0000313" key="2">
    <source>
        <dbReference type="EMBL" id="PIZ85808.1"/>
    </source>
</evidence>
<dbReference type="Gene3D" id="3.40.50.2000">
    <property type="entry name" value="Glycogen Phosphorylase B"/>
    <property type="match status" value="2"/>
</dbReference>